<dbReference type="InterPro" id="IPR039196">
    <property type="entry name" value="Fmc1"/>
</dbReference>
<dbReference type="PANTHER" id="PTHR28015">
    <property type="entry name" value="ATP SYNTHASE ASSEMBLY FACTOR FMC1, MITOCHONDRIAL"/>
    <property type="match status" value="1"/>
</dbReference>
<feature type="compositionally biased region" description="Polar residues" evidence="1">
    <location>
        <begin position="38"/>
        <end position="57"/>
    </location>
</feature>
<proteinExistence type="predicted"/>
<dbReference type="GO" id="GO:0033615">
    <property type="term" value="P:mitochondrial proton-transporting ATP synthase complex assembly"/>
    <property type="evidence" value="ECO:0007669"/>
    <property type="project" value="InterPro"/>
</dbReference>
<organism evidence="2 3">
    <name type="scientific">Curvularia clavata</name>
    <dbReference type="NCBI Taxonomy" id="95742"/>
    <lineage>
        <taxon>Eukaryota</taxon>
        <taxon>Fungi</taxon>
        <taxon>Dikarya</taxon>
        <taxon>Ascomycota</taxon>
        <taxon>Pezizomycotina</taxon>
        <taxon>Dothideomycetes</taxon>
        <taxon>Pleosporomycetidae</taxon>
        <taxon>Pleosporales</taxon>
        <taxon>Pleosporineae</taxon>
        <taxon>Pleosporaceae</taxon>
        <taxon>Curvularia</taxon>
    </lineage>
</organism>
<evidence type="ECO:0000313" key="3">
    <source>
        <dbReference type="Proteomes" id="UP001056012"/>
    </source>
</evidence>
<dbReference type="OrthoDB" id="15893at2759"/>
<feature type="region of interest" description="Disordered" evidence="1">
    <location>
        <begin position="19"/>
        <end position="57"/>
    </location>
</feature>
<accession>A0A9Q9DV48</accession>
<gene>
    <name evidence="2" type="ORF">yc1106_09032</name>
</gene>
<sequence length="118" mass="13434">MAQSVTPQIRSLYRRLLRELPSTPQTTRTRHQKLSAPSPLQKSIRSSIVTPKAGSSTQEQIQQAEQFVQYVQAQRTYATLLERYNPGMGMTEEERVRLSARRVGMNLPVEFSQDGEKA</sequence>
<keyword evidence="3" id="KW-1185">Reference proteome</keyword>
<dbReference type="EMBL" id="CP089280">
    <property type="protein sequence ID" value="USP81758.1"/>
    <property type="molecule type" value="Genomic_DNA"/>
</dbReference>
<dbReference type="Proteomes" id="UP001056012">
    <property type="component" value="Chromosome 7"/>
</dbReference>
<dbReference type="PANTHER" id="PTHR28015:SF1">
    <property type="entry name" value="ATP SYNTHASE ASSEMBLY FACTOR FMC1, MITOCHONDRIAL"/>
    <property type="match status" value="1"/>
</dbReference>
<protein>
    <recommendedName>
        <fullName evidence="4">ATP synthase assembly factor FMC1, mitochondrial</fullName>
    </recommendedName>
</protein>
<dbReference type="GO" id="GO:0005759">
    <property type="term" value="C:mitochondrial matrix"/>
    <property type="evidence" value="ECO:0007669"/>
    <property type="project" value="TreeGrafter"/>
</dbReference>
<name>A0A9Q9DV48_CURCL</name>
<dbReference type="AlphaFoldDB" id="A0A9Q9DV48"/>
<reference evidence="2" key="1">
    <citation type="submission" date="2021-12" db="EMBL/GenBank/DDBJ databases">
        <title>Curvularia clavata genome.</title>
        <authorList>
            <person name="Cao Y."/>
        </authorList>
    </citation>
    <scope>NUCLEOTIDE SEQUENCE</scope>
    <source>
        <strain evidence="2">Yc1106</strain>
    </source>
</reference>
<dbReference type="VEuPathDB" id="FungiDB:yc1106_09032"/>
<evidence type="ECO:0008006" key="4">
    <source>
        <dbReference type="Google" id="ProtNLM"/>
    </source>
</evidence>
<evidence type="ECO:0000313" key="2">
    <source>
        <dbReference type="EMBL" id="USP81758.1"/>
    </source>
</evidence>
<evidence type="ECO:0000256" key="1">
    <source>
        <dbReference type="SAM" id="MobiDB-lite"/>
    </source>
</evidence>
<dbReference type="Pfam" id="PF13233">
    <property type="entry name" value="Complex1_LYR_2"/>
    <property type="match status" value="1"/>
</dbReference>